<dbReference type="InterPro" id="IPR037171">
    <property type="entry name" value="NagB/RpiA_transferase-like"/>
</dbReference>
<keyword evidence="2 5" id="KW-0808">Transferase</keyword>
<dbReference type="PANTHER" id="PTHR21432:SF20">
    <property type="entry name" value="ACETYL-COA HYDROLASE"/>
    <property type="match status" value="1"/>
</dbReference>
<comment type="caution">
    <text evidence="5">The sequence shown here is derived from an EMBL/GenBank/DDBJ whole genome shotgun (WGS) entry which is preliminary data.</text>
</comment>
<dbReference type="RefSeq" id="WP_154572223.1">
    <property type="nucleotide sequence ID" value="NZ_VUNB01000003.1"/>
</dbReference>
<dbReference type="InterPro" id="IPR046433">
    <property type="entry name" value="ActCoA_hydro"/>
</dbReference>
<dbReference type="InterPro" id="IPR003702">
    <property type="entry name" value="ActCoA_hydro_N"/>
</dbReference>
<gene>
    <name evidence="5" type="ORF">FYJ66_03980</name>
</gene>
<accession>A0A6A8M933</accession>
<feature type="domain" description="Acetyl-CoA hydrolase/transferase C-terminal" evidence="4">
    <location>
        <begin position="286"/>
        <end position="442"/>
    </location>
</feature>
<dbReference type="GO" id="GO:0008775">
    <property type="term" value="F:acetate CoA-transferase activity"/>
    <property type="evidence" value="ECO:0007669"/>
    <property type="project" value="InterPro"/>
</dbReference>
<dbReference type="Gene3D" id="3.40.1080.20">
    <property type="entry name" value="Acetyl-CoA hydrolase/transferase C-terminal domain"/>
    <property type="match status" value="1"/>
</dbReference>
<protein>
    <submittedName>
        <fullName evidence="5">Butyryl-CoA:acetate CoA-transferase</fullName>
    </submittedName>
</protein>
<dbReference type="GO" id="GO:0006083">
    <property type="term" value="P:acetate metabolic process"/>
    <property type="evidence" value="ECO:0007669"/>
    <property type="project" value="InterPro"/>
</dbReference>
<dbReference type="PANTHER" id="PTHR21432">
    <property type="entry name" value="ACETYL-COA HYDROLASE-RELATED"/>
    <property type="match status" value="1"/>
</dbReference>
<dbReference type="InterPro" id="IPR038460">
    <property type="entry name" value="AcetylCoA_hyd_C_sf"/>
</dbReference>
<dbReference type="Pfam" id="PF02550">
    <property type="entry name" value="AcetylCoA_hydro"/>
    <property type="match status" value="1"/>
</dbReference>
<reference evidence="5" key="1">
    <citation type="submission" date="2019-09" db="EMBL/GenBank/DDBJ databases">
        <title>In-depth cultivation of the pig gut microbiome towards novel bacterial diversity and tailored functional studies.</title>
        <authorList>
            <person name="Wylensek D."/>
            <person name="Hitch T.C.A."/>
            <person name="Clavel T."/>
        </authorList>
    </citation>
    <scope>NUCLEOTIDE SEQUENCE</scope>
    <source>
        <strain evidence="5">RF-744-FAT-WT-3</strain>
    </source>
</reference>
<comment type="similarity">
    <text evidence="1">Belongs to the acetyl-CoA hydrolase/transferase family.</text>
</comment>
<dbReference type="Pfam" id="PF13336">
    <property type="entry name" value="AcetylCoA_hyd_C"/>
    <property type="match status" value="1"/>
</dbReference>
<proteinExistence type="inferred from homology"/>
<dbReference type="AlphaFoldDB" id="A0A6A8M933"/>
<evidence type="ECO:0000313" key="5">
    <source>
        <dbReference type="EMBL" id="MST68749.1"/>
    </source>
</evidence>
<evidence type="ECO:0000256" key="1">
    <source>
        <dbReference type="ARBA" id="ARBA00009632"/>
    </source>
</evidence>
<dbReference type="InterPro" id="IPR026888">
    <property type="entry name" value="AcetylCoA_hyd_C"/>
</dbReference>
<dbReference type="EMBL" id="VUNB01000003">
    <property type="protein sequence ID" value="MST68749.1"/>
    <property type="molecule type" value="Genomic_DNA"/>
</dbReference>
<feature type="domain" description="Acetyl-CoA hydrolase/transferase N-terminal" evidence="3">
    <location>
        <begin position="8"/>
        <end position="192"/>
    </location>
</feature>
<evidence type="ECO:0000259" key="3">
    <source>
        <dbReference type="Pfam" id="PF02550"/>
    </source>
</evidence>
<sequence>MLNIKDIQKEYKDKLIDADFAAGLVKSNMRIHFGVGTDSSVYMDKALGERLRHDNMLRGLEIQSETAIRHDDFETYKAVMDNVDVARFYSSHFSSRDRQMMDRGNSWHVPILFSEESLYWGLEDNYFDICCIQVCPMDKYGNFNFGPINADLHGIIRNSKTVIVEINEKMPIALGYESHINIADVNYIIEGDSPDICTISNKAPTFEDKRIAEFIVEKIRNDSTLQLGIGALPNCVGNMLAESDLRDFSAHTEMLVDAYMNLYYAGKLTSLKSRDKGLIVYTFAGGSKELYDFVDDNPICCSAPVSYVNDISVISDIDNFISVNGCIGIDLYGQVCSESIGYRHISGTGGQLDFALGAFRSKNGKSFICTHSTRTMKDGTRESLIHPLLPVGSVVTTPRTAVHYLVTEYGAVNLKGKSTWQRAEQIISIAHPDFREELIREAEKMGIWRNTSKREYL</sequence>
<evidence type="ECO:0000256" key="2">
    <source>
        <dbReference type="ARBA" id="ARBA00022679"/>
    </source>
</evidence>
<organism evidence="5">
    <name type="scientific">Baileyella intestinalis</name>
    <dbReference type="NCBI Taxonomy" id="2606709"/>
    <lineage>
        <taxon>Bacteria</taxon>
        <taxon>Bacillati</taxon>
        <taxon>Bacillota</taxon>
        <taxon>Clostridia</taxon>
        <taxon>Peptostreptococcales</taxon>
        <taxon>Anaerovoracaceae</taxon>
        <taxon>Baileyella</taxon>
    </lineage>
</organism>
<dbReference type="Gene3D" id="3.30.750.70">
    <property type="entry name" value="4-hydroxybutyrate coenzyme like domains"/>
    <property type="match status" value="1"/>
</dbReference>
<name>A0A6A8M933_9FIRM</name>
<dbReference type="SUPFAM" id="SSF100950">
    <property type="entry name" value="NagB/RpiA/CoA transferase-like"/>
    <property type="match status" value="2"/>
</dbReference>
<evidence type="ECO:0000259" key="4">
    <source>
        <dbReference type="Pfam" id="PF13336"/>
    </source>
</evidence>
<dbReference type="Gene3D" id="3.40.1080.10">
    <property type="entry name" value="Glutaconate Coenzyme A-transferase"/>
    <property type="match status" value="1"/>
</dbReference>